<evidence type="ECO:0000256" key="5">
    <source>
        <dbReference type="ARBA" id="ARBA00022679"/>
    </source>
</evidence>
<dbReference type="SUPFAM" id="SSF53649">
    <property type="entry name" value="Alkaline phosphatase-like"/>
    <property type="match status" value="1"/>
</dbReference>
<evidence type="ECO:0000256" key="9">
    <source>
        <dbReference type="ARBA" id="ARBA00023136"/>
    </source>
</evidence>
<reference evidence="11" key="1">
    <citation type="submission" date="2023-10" db="EMBL/GenBank/DDBJ databases">
        <title>Genome assembly of Pristionchus species.</title>
        <authorList>
            <person name="Yoshida K."/>
            <person name="Sommer R.J."/>
        </authorList>
    </citation>
    <scope>NUCLEOTIDE SEQUENCE</scope>
    <source>
        <strain evidence="11">RS5133</strain>
    </source>
</reference>
<keyword evidence="12" id="KW-1185">Reference proteome</keyword>
<feature type="non-terminal residue" evidence="11">
    <location>
        <position position="1"/>
    </location>
</feature>
<evidence type="ECO:0000256" key="8">
    <source>
        <dbReference type="ARBA" id="ARBA00022989"/>
    </source>
</evidence>
<dbReference type="InterPro" id="IPR002591">
    <property type="entry name" value="Phosphodiest/P_Trfase"/>
</dbReference>
<dbReference type="AlphaFoldDB" id="A0AAV5V991"/>
<feature type="non-terminal residue" evidence="11">
    <location>
        <position position="447"/>
    </location>
</feature>
<dbReference type="GO" id="GO:0005789">
    <property type="term" value="C:endoplasmic reticulum membrane"/>
    <property type="evidence" value="ECO:0007669"/>
    <property type="project" value="UniProtKB-SubCell"/>
</dbReference>
<dbReference type="InterPro" id="IPR017850">
    <property type="entry name" value="Alkaline_phosphatase_core_sf"/>
</dbReference>
<dbReference type="PANTHER" id="PTHR23072:SF0">
    <property type="entry name" value="GPI ETHANOLAMINE PHOSPHATE TRANSFERASE 2"/>
    <property type="match status" value="1"/>
</dbReference>
<evidence type="ECO:0000313" key="12">
    <source>
        <dbReference type="Proteomes" id="UP001432322"/>
    </source>
</evidence>
<evidence type="ECO:0000256" key="4">
    <source>
        <dbReference type="ARBA" id="ARBA00022502"/>
    </source>
</evidence>
<evidence type="ECO:0000256" key="7">
    <source>
        <dbReference type="ARBA" id="ARBA00022824"/>
    </source>
</evidence>
<dbReference type="GO" id="GO:0051267">
    <property type="term" value="F:CP2 mannose-ethanolamine phosphotransferase activity"/>
    <property type="evidence" value="ECO:0007669"/>
    <property type="project" value="TreeGrafter"/>
</dbReference>
<evidence type="ECO:0000313" key="11">
    <source>
        <dbReference type="EMBL" id="GMT16177.1"/>
    </source>
</evidence>
<evidence type="ECO:0000256" key="6">
    <source>
        <dbReference type="ARBA" id="ARBA00022692"/>
    </source>
</evidence>
<dbReference type="CDD" id="cd16024">
    <property type="entry name" value="GPI_EPT_2"/>
    <property type="match status" value="1"/>
</dbReference>
<accession>A0AAV5V991</accession>
<evidence type="ECO:0000256" key="3">
    <source>
        <dbReference type="ARBA" id="ARBA00005315"/>
    </source>
</evidence>
<keyword evidence="6 10" id="KW-0812">Transmembrane</keyword>
<gene>
    <name evidence="11" type="ORF">PFISCL1PPCAC_7474</name>
</gene>
<dbReference type="InterPro" id="IPR037674">
    <property type="entry name" value="PIG-G_N"/>
</dbReference>
<keyword evidence="5" id="KW-0808">Transferase</keyword>
<evidence type="ECO:0000256" key="1">
    <source>
        <dbReference type="ARBA" id="ARBA00004477"/>
    </source>
</evidence>
<name>A0AAV5V991_9BILA</name>
<comment type="pathway">
    <text evidence="2">Glycolipid biosynthesis; glycosylphosphatidylinositol-anchor biosynthesis.</text>
</comment>
<dbReference type="GO" id="GO:0006506">
    <property type="term" value="P:GPI anchor biosynthetic process"/>
    <property type="evidence" value="ECO:0007669"/>
    <property type="project" value="UniProtKB-KW"/>
</dbReference>
<comment type="subcellular location">
    <subcellularLocation>
        <location evidence="1">Endoplasmic reticulum membrane</location>
        <topology evidence="1">Multi-pass membrane protein</topology>
    </subcellularLocation>
</comment>
<protein>
    <recommendedName>
        <fullName evidence="13">GPI ethanolamine phosphate transferase 2</fullName>
    </recommendedName>
</protein>
<keyword evidence="4" id="KW-0337">GPI-anchor biosynthesis</keyword>
<keyword evidence="8 10" id="KW-1133">Transmembrane helix</keyword>
<keyword evidence="7" id="KW-0256">Endoplasmic reticulum</keyword>
<sequence>LLVQKNQSSPSPSLPFPLMLSCPLTPLLLLTLVISTALYGYGFLLADLSKGSKNEGGKEPHPGCPLPLSSAPHRTVLMVIDAWKWAFLAENEEMEYMRKSIDAGSATVLRAHVQTPTVTMPRIKALTSGSVPSFASVLLNFHSTAAREDSWPRRVKESGRSLVFYGDDTWLSLFPDVFDQRSEGVVSFYVTDYTQVDDNVTRHLTSEFSRSKDETASVLVLHYLGLDHVGHSLGGESTKIGEKLREMDEIVRRIREMLIQSDDSFLFTILGDHGMTKAGNHGGSSPDETLVPVVVYRSGGEGERREEGRTNITVPSSIQQLDVASFLSHRLAVEVPEEGIGMDFSHQIGFDASQSIIGLARDVRRLSEKIPSGERKDLLISCVHDLSSLLGANCRLKDEKKWRETVERCYEETRRAQSDLISSASQFDNRSMLIATVFTIMTVIYLL</sequence>
<proteinExistence type="inferred from homology"/>
<dbReference type="PANTHER" id="PTHR23072">
    <property type="entry name" value="PHOSPHATIDYLINOSITOL GLYCAN-RELATED"/>
    <property type="match status" value="1"/>
</dbReference>
<feature type="transmembrane region" description="Helical" evidence="10">
    <location>
        <begin position="24"/>
        <end position="44"/>
    </location>
</feature>
<comment type="caution">
    <text evidence="11">The sequence shown here is derived from an EMBL/GenBank/DDBJ whole genome shotgun (WGS) entry which is preliminary data.</text>
</comment>
<dbReference type="Proteomes" id="UP001432322">
    <property type="component" value="Unassembled WGS sequence"/>
</dbReference>
<evidence type="ECO:0008006" key="13">
    <source>
        <dbReference type="Google" id="ProtNLM"/>
    </source>
</evidence>
<dbReference type="EMBL" id="BTSY01000002">
    <property type="protein sequence ID" value="GMT16177.1"/>
    <property type="molecule type" value="Genomic_DNA"/>
</dbReference>
<evidence type="ECO:0000256" key="2">
    <source>
        <dbReference type="ARBA" id="ARBA00004687"/>
    </source>
</evidence>
<evidence type="ECO:0000256" key="10">
    <source>
        <dbReference type="SAM" id="Phobius"/>
    </source>
</evidence>
<organism evidence="11 12">
    <name type="scientific">Pristionchus fissidentatus</name>
    <dbReference type="NCBI Taxonomy" id="1538716"/>
    <lineage>
        <taxon>Eukaryota</taxon>
        <taxon>Metazoa</taxon>
        <taxon>Ecdysozoa</taxon>
        <taxon>Nematoda</taxon>
        <taxon>Chromadorea</taxon>
        <taxon>Rhabditida</taxon>
        <taxon>Rhabditina</taxon>
        <taxon>Diplogasteromorpha</taxon>
        <taxon>Diplogasteroidea</taxon>
        <taxon>Neodiplogasteridae</taxon>
        <taxon>Pristionchus</taxon>
    </lineage>
</organism>
<keyword evidence="9 10" id="KW-0472">Membrane</keyword>
<dbReference type="InterPro" id="IPR039527">
    <property type="entry name" value="PIGG/GPI7"/>
</dbReference>
<dbReference type="Gene3D" id="3.40.720.10">
    <property type="entry name" value="Alkaline Phosphatase, subunit A"/>
    <property type="match status" value="1"/>
</dbReference>
<comment type="similarity">
    <text evidence="3">Belongs to the PIGG/PIGN/PIGO family. PIGG subfamily.</text>
</comment>
<dbReference type="Pfam" id="PF01663">
    <property type="entry name" value="Phosphodiest"/>
    <property type="match status" value="1"/>
</dbReference>